<evidence type="ECO:0000313" key="3">
    <source>
        <dbReference type="Proteomes" id="UP000326789"/>
    </source>
</evidence>
<reference evidence="2 3" key="1">
    <citation type="submission" date="2019-09" db="EMBL/GenBank/DDBJ databases">
        <title>Whole genome sequence of Vibrio fortis.</title>
        <authorList>
            <person name="Das S.K."/>
        </authorList>
    </citation>
    <scope>NUCLEOTIDE SEQUENCE [LARGE SCALE GENOMIC DNA]</scope>
    <source>
        <strain evidence="2 3">AN60</strain>
    </source>
</reference>
<dbReference type="Proteomes" id="UP000326789">
    <property type="component" value="Unassembled WGS sequence"/>
</dbReference>
<gene>
    <name evidence="2" type="ORF">F2P58_08640</name>
</gene>
<proteinExistence type="predicted"/>
<comment type="caution">
    <text evidence="2">The sequence shown here is derived from an EMBL/GenBank/DDBJ whole genome shotgun (WGS) entry which is preliminary data.</text>
</comment>
<feature type="domain" description="Pas factor saposin" evidence="1">
    <location>
        <begin position="5"/>
        <end position="70"/>
    </location>
</feature>
<organism evidence="2 3">
    <name type="scientific">Vibrio fortis</name>
    <dbReference type="NCBI Taxonomy" id="212667"/>
    <lineage>
        <taxon>Bacteria</taxon>
        <taxon>Pseudomonadati</taxon>
        <taxon>Pseudomonadota</taxon>
        <taxon>Gammaproteobacteria</taxon>
        <taxon>Vibrionales</taxon>
        <taxon>Vibrionaceae</taxon>
        <taxon>Vibrio</taxon>
    </lineage>
</organism>
<dbReference type="AlphaFoldDB" id="A0A5N3R6K8"/>
<evidence type="ECO:0000259" key="1">
    <source>
        <dbReference type="Pfam" id="PF09016"/>
    </source>
</evidence>
<dbReference type="OrthoDB" id="5889462at2"/>
<dbReference type="InterPro" id="IPR015106">
    <property type="entry name" value="Pas_Saposin"/>
</dbReference>
<evidence type="ECO:0000313" key="2">
    <source>
        <dbReference type="EMBL" id="KAB0289145.1"/>
    </source>
</evidence>
<dbReference type="Gene3D" id="1.20.1280.100">
    <property type="entry name" value="Pas factor, saposin domain"/>
    <property type="match status" value="1"/>
</dbReference>
<dbReference type="RefSeq" id="WP_032552405.1">
    <property type="nucleotide sequence ID" value="NZ_BTGL01000005.1"/>
</dbReference>
<name>A0A5N3R6K8_9VIBR</name>
<dbReference type="EMBL" id="VWSE01000004">
    <property type="protein sequence ID" value="KAB0289145.1"/>
    <property type="molecule type" value="Genomic_DNA"/>
</dbReference>
<sequence>MDKSTLIYNTLEGLSNAEPQEFAQIRQDLYNQLGLTFEQQTALYTRVLGPAGAGKLTDIDNAVQSACQLLGE</sequence>
<protein>
    <recommendedName>
        <fullName evidence="1">Pas factor saposin domain-containing protein</fullName>
    </recommendedName>
</protein>
<dbReference type="Pfam" id="PF09016">
    <property type="entry name" value="Pas_Saposin"/>
    <property type="match status" value="1"/>
</dbReference>
<accession>A0A5N3R6K8</accession>